<evidence type="ECO:0000256" key="11">
    <source>
        <dbReference type="ARBA" id="ARBA00031113"/>
    </source>
</evidence>
<dbReference type="NCBIfam" id="TIGR00414">
    <property type="entry name" value="serS"/>
    <property type="match status" value="1"/>
</dbReference>
<evidence type="ECO:0000256" key="14">
    <source>
        <dbReference type="ARBA" id="ARBA00047929"/>
    </source>
</evidence>
<gene>
    <name evidence="18" type="ORF">MNBD_NITROSPINAE02-606</name>
</gene>
<dbReference type="Gene3D" id="1.10.287.40">
    <property type="entry name" value="Serine-tRNA synthetase, tRNA binding domain"/>
    <property type="match status" value="1"/>
</dbReference>
<feature type="coiled-coil region" evidence="16">
    <location>
        <begin position="34"/>
        <end position="103"/>
    </location>
</feature>
<dbReference type="AlphaFoldDB" id="A0A3B1C546"/>
<dbReference type="InterPro" id="IPR045864">
    <property type="entry name" value="aa-tRNA-synth_II/BPL/LPL"/>
</dbReference>
<evidence type="ECO:0000256" key="10">
    <source>
        <dbReference type="ARBA" id="ARBA00023146"/>
    </source>
</evidence>
<evidence type="ECO:0000256" key="12">
    <source>
        <dbReference type="ARBA" id="ARBA00033352"/>
    </source>
</evidence>
<dbReference type="PIRSF" id="PIRSF001529">
    <property type="entry name" value="Ser-tRNA-synth_IIa"/>
    <property type="match status" value="1"/>
</dbReference>
<keyword evidence="16" id="KW-0175">Coiled coil</keyword>
<dbReference type="InterPro" id="IPR015866">
    <property type="entry name" value="Ser-tRNA-synth_1_N"/>
</dbReference>
<evidence type="ECO:0000256" key="9">
    <source>
        <dbReference type="ARBA" id="ARBA00022917"/>
    </source>
</evidence>
<dbReference type="Pfam" id="PF00587">
    <property type="entry name" value="tRNA-synt_2b"/>
    <property type="match status" value="1"/>
</dbReference>
<dbReference type="GO" id="GO:0005737">
    <property type="term" value="C:cytoplasm"/>
    <property type="evidence" value="ECO:0007669"/>
    <property type="project" value="UniProtKB-SubCell"/>
</dbReference>
<comment type="pathway">
    <text evidence="2">Aminoacyl-tRNA biosynthesis; selenocysteinyl-tRNA(Sec) biosynthesis; L-seryl-tRNA(Sec) from L-serine and tRNA(Sec): step 1/1.</text>
</comment>
<dbReference type="Gene3D" id="3.30.930.10">
    <property type="entry name" value="Bira Bifunctional Protein, Domain 2"/>
    <property type="match status" value="1"/>
</dbReference>
<evidence type="ECO:0000256" key="16">
    <source>
        <dbReference type="SAM" id="Coils"/>
    </source>
</evidence>
<evidence type="ECO:0000313" key="18">
    <source>
        <dbReference type="EMBL" id="VAX19174.1"/>
    </source>
</evidence>
<evidence type="ECO:0000256" key="2">
    <source>
        <dbReference type="ARBA" id="ARBA00005045"/>
    </source>
</evidence>
<dbReference type="EMBL" id="UOGE01000040">
    <property type="protein sequence ID" value="VAX19174.1"/>
    <property type="molecule type" value="Genomic_DNA"/>
</dbReference>
<keyword evidence="7" id="KW-0547">Nucleotide-binding</keyword>
<comment type="subcellular location">
    <subcellularLocation>
        <location evidence="1">Cytoplasm</location>
    </subcellularLocation>
</comment>
<proteinExistence type="inferred from homology"/>
<keyword evidence="10 18" id="KW-0030">Aminoacyl-tRNA synthetase</keyword>
<evidence type="ECO:0000256" key="13">
    <source>
        <dbReference type="ARBA" id="ARBA00039158"/>
    </source>
</evidence>
<comment type="catalytic activity">
    <reaction evidence="14">
        <text>tRNA(Sec) + L-serine + ATP = L-seryl-tRNA(Sec) + AMP + diphosphate + H(+)</text>
        <dbReference type="Rhea" id="RHEA:42580"/>
        <dbReference type="Rhea" id="RHEA-COMP:9742"/>
        <dbReference type="Rhea" id="RHEA-COMP:10128"/>
        <dbReference type="ChEBI" id="CHEBI:15378"/>
        <dbReference type="ChEBI" id="CHEBI:30616"/>
        <dbReference type="ChEBI" id="CHEBI:33019"/>
        <dbReference type="ChEBI" id="CHEBI:33384"/>
        <dbReference type="ChEBI" id="CHEBI:78442"/>
        <dbReference type="ChEBI" id="CHEBI:78533"/>
        <dbReference type="ChEBI" id="CHEBI:456215"/>
        <dbReference type="EC" id="6.1.1.11"/>
    </reaction>
</comment>
<dbReference type="PROSITE" id="PS50862">
    <property type="entry name" value="AA_TRNA_LIGASE_II"/>
    <property type="match status" value="1"/>
</dbReference>
<dbReference type="InterPro" id="IPR006195">
    <property type="entry name" value="aa-tRNA-synth_II"/>
</dbReference>
<dbReference type="InterPro" id="IPR010978">
    <property type="entry name" value="tRNA-bd_arm"/>
</dbReference>
<evidence type="ECO:0000256" key="15">
    <source>
        <dbReference type="ARBA" id="ARBA00048823"/>
    </source>
</evidence>
<organism evidence="18">
    <name type="scientific">hydrothermal vent metagenome</name>
    <dbReference type="NCBI Taxonomy" id="652676"/>
    <lineage>
        <taxon>unclassified sequences</taxon>
        <taxon>metagenomes</taxon>
        <taxon>ecological metagenomes</taxon>
    </lineage>
</organism>
<accession>A0A3B1C546</accession>
<dbReference type="PRINTS" id="PR00981">
    <property type="entry name" value="TRNASYNTHSER"/>
</dbReference>
<keyword evidence="6 18" id="KW-0436">Ligase</keyword>
<evidence type="ECO:0000256" key="1">
    <source>
        <dbReference type="ARBA" id="ARBA00004496"/>
    </source>
</evidence>
<dbReference type="InterPro" id="IPR042103">
    <property type="entry name" value="SerRS_1_N_sf"/>
</dbReference>
<dbReference type="HAMAP" id="MF_00176">
    <property type="entry name" value="Ser_tRNA_synth_type1"/>
    <property type="match status" value="1"/>
</dbReference>
<keyword evidence="9" id="KW-0648">Protein biosynthesis</keyword>
<dbReference type="InterPro" id="IPR002317">
    <property type="entry name" value="Ser-tRNA-ligase_type_1"/>
</dbReference>
<dbReference type="GO" id="GO:0004828">
    <property type="term" value="F:serine-tRNA ligase activity"/>
    <property type="evidence" value="ECO:0007669"/>
    <property type="project" value="UniProtKB-EC"/>
</dbReference>
<dbReference type="SUPFAM" id="SSF46589">
    <property type="entry name" value="tRNA-binding arm"/>
    <property type="match status" value="1"/>
</dbReference>
<comment type="similarity">
    <text evidence="3">Belongs to the class-II aminoacyl-tRNA synthetase family. Type-1 seryl-tRNA synthetase subfamily.</text>
</comment>
<dbReference type="InterPro" id="IPR002314">
    <property type="entry name" value="aa-tRNA-synt_IIb"/>
</dbReference>
<dbReference type="GO" id="GO:0005524">
    <property type="term" value="F:ATP binding"/>
    <property type="evidence" value="ECO:0007669"/>
    <property type="project" value="UniProtKB-KW"/>
</dbReference>
<dbReference type="GO" id="GO:0006434">
    <property type="term" value="P:seryl-tRNA aminoacylation"/>
    <property type="evidence" value="ECO:0007669"/>
    <property type="project" value="InterPro"/>
</dbReference>
<keyword evidence="5" id="KW-0963">Cytoplasm</keyword>
<evidence type="ECO:0000256" key="5">
    <source>
        <dbReference type="ARBA" id="ARBA00022490"/>
    </source>
</evidence>
<sequence>MLDIKLVRENAGFVCDRLAVRGDQDFGIDKLVRLDGERREKLQKTEDIKRIRNETSKKVGALKKAGENTDSIQAEMKRMGEEMKNLDSIIKELENSIEDILLSIPNLPHESVPKGGSEEDNVEVRRYGDIPQFGFTPRPHNEIGEALDILDFKRAAKLASARFVIYKGAGARLERALINFMLDLHTEKHGYTEVAPPYMVNSSAMTGTGQLPKFAEDLFKVEGSDFWLIPTAEVPITNIHSGEILDGDDLPIKMVAYTPCFRAEAGSYGRDTTGLIRQHQFNKVELVKIAHPDASYEELESLTDNAEEVLRLLNLPYRVVTLCSGDLGFSAAKTYDIEVWVPSQNKFREISSCSIFTDYQARRMGLRFRAGKKGKASLAHTINGSGLAVGRTVVAILENYQQEDGSVKLPEVLRSYMGGMEIIRAR</sequence>
<feature type="domain" description="Aminoacyl-transfer RNA synthetases class-II family profile" evidence="17">
    <location>
        <begin position="166"/>
        <end position="410"/>
    </location>
</feature>
<name>A0A3B1C546_9ZZZZ</name>
<evidence type="ECO:0000259" key="17">
    <source>
        <dbReference type="PROSITE" id="PS50862"/>
    </source>
</evidence>
<evidence type="ECO:0000256" key="7">
    <source>
        <dbReference type="ARBA" id="ARBA00022741"/>
    </source>
</evidence>
<dbReference type="CDD" id="cd00770">
    <property type="entry name" value="SerRS_core"/>
    <property type="match status" value="1"/>
</dbReference>
<reference evidence="18" key="1">
    <citation type="submission" date="2018-06" db="EMBL/GenBank/DDBJ databases">
        <authorList>
            <person name="Zhirakovskaya E."/>
        </authorList>
    </citation>
    <scope>NUCLEOTIDE SEQUENCE</scope>
</reference>
<keyword evidence="8" id="KW-0067">ATP-binding</keyword>
<protein>
    <recommendedName>
        <fullName evidence="13">Serine--tRNA ligase</fullName>
        <ecNumber evidence="4">6.1.1.11</ecNumber>
    </recommendedName>
    <alternativeName>
        <fullName evidence="11">Seryl-tRNA synthetase</fullName>
    </alternativeName>
    <alternativeName>
        <fullName evidence="12">Seryl-tRNA(Ser/Sec) synthetase</fullName>
    </alternativeName>
</protein>
<evidence type="ECO:0000256" key="3">
    <source>
        <dbReference type="ARBA" id="ARBA00010728"/>
    </source>
</evidence>
<dbReference type="PANTHER" id="PTHR43697">
    <property type="entry name" value="SERYL-TRNA SYNTHETASE"/>
    <property type="match status" value="1"/>
</dbReference>
<evidence type="ECO:0000256" key="8">
    <source>
        <dbReference type="ARBA" id="ARBA00022840"/>
    </source>
</evidence>
<dbReference type="Pfam" id="PF02403">
    <property type="entry name" value="Seryl_tRNA_N"/>
    <property type="match status" value="1"/>
</dbReference>
<dbReference type="EC" id="6.1.1.11" evidence="4"/>
<comment type="catalytic activity">
    <reaction evidence="15">
        <text>tRNA(Ser) + L-serine + ATP = L-seryl-tRNA(Ser) + AMP + diphosphate + H(+)</text>
        <dbReference type="Rhea" id="RHEA:12292"/>
        <dbReference type="Rhea" id="RHEA-COMP:9669"/>
        <dbReference type="Rhea" id="RHEA-COMP:9703"/>
        <dbReference type="ChEBI" id="CHEBI:15378"/>
        <dbReference type="ChEBI" id="CHEBI:30616"/>
        <dbReference type="ChEBI" id="CHEBI:33019"/>
        <dbReference type="ChEBI" id="CHEBI:33384"/>
        <dbReference type="ChEBI" id="CHEBI:78442"/>
        <dbReference type="ChEBI" id="CHEBI:78533"/>
        <dbReference type="ChEBI" id="CHEBI:456215"/>
        <dbReference type="EC" id="6.1.1.11"/>
    </reaction>
</comment>
<dbReference type="SUPFAM" id="SSF55681">
    <property type="entry name" value="Class II aaRS and biotin synthetases"/>
    <property type="match status" value="1"/>
</dbReference>
<dbReference type="InterPro" id="IPR033729">
    <property type="entry name" value="SerRS_core"/>
</dbReference>
<evidence type="ECO:0000256" key="6">
    <source>
        <dbReference type="ARBA" id="ARBA00022598"/>
    </source>
</evidence>
<dbReference type="PANTHER" id="PTHR43697:SF1">
    <property type="entry name" value="SERINE--TRNA LIGASE"/>
    <property type="match status" value="1"/>
</dbReference>
<evidence type="ECO:0000256" key="4">
    <source>
        <dbReference type="ARBA" id="ARBA00012840"/>
    </source>
</evidence>